<proteinExistence type="inferred from homology"/>
<accession>A0A2U1MHU9</accession>
<comment type="function">
    <text evidence="4">Acts as a calcium sensor. CBL proteins interact with CIPK serine-threonine protein kinases. Binding of a CBL protein to the regulatory NAF domain of a CIPK protein lead to the activation of the kinase in a calcium-dependent manner.</text>
</comment>
<comment type="caution">
    <text evidence="6">The sequence shown here is derived from an EMBL/GenBank/DDBJ whole genome shotgun (WGS) entry which is preliminary data.</text>
</comment>
<dbReference type="PANTHER" id="PTHR23056:SF26">
    <property type="entry name" value="CALCINEURIN B-LIKE PROTEIN 10"/>
    <property type="match status" value="1"/>
</dbReference>
<dbReference type="InterPro" id="IPR011992">
    <property type="entry name" value="EF-hand-dom_pair"/>
</dbReference>
<evidence type="ECO:0000256" key="3">
    <source>
        <dbReference type="ARBA" id="ARBA00023774"/>
    </source>
</evidence>
<dbReference type="GO" id="GO:0019722">
    <property type="term" value="P:calcium-mediated signaling"/>
    <property type="evidence" value="ECO:0007669"/>
    <property type="project" value="UniProtKB-UniRule"/>
</dbReference>
<dbReference type="GO" id="GO:0005509">
    <property type="term" value="F:calcium ion binding"/>
    <property type="evidence" value="ECO:0007669"/>
    <property type="project" value="UniProtKB-UniRule"/>
</dbReference>
<dbReference type="InterPro" id="IPR018247">
    <property type="entry name" value="EF_Hand_1_Ca_BS"/>
</dbReference>
<dbReference type="Proteomes" id="UP000245207">
    <property type="component" value="Unassembled WGS sequence"/>
</dbReference>
<dbReference type="CDD" id="cd00051">
    <property type="entry name" value="EFh"/>
    <property type="match status" value="1"/>
</dbReference>
<keyword evidence="4" id="KW-0479">Metal-binding</keyword>
<dbReference type="GO" id="GO:0016020">
    <property type="term" value="C:membrane"/>
    <property type="evidence" value="ECO:0007669"/>
    <property type="project" value="UniProtKB-SubCell"/>
</dbReference>
<comment type="subcellular location">
    <subcellularLocation>
        <location evidence="4">Membrane</location>
    </subcellularLocation>
</comment>
<evidence type="ECO:0000259" key="5">
    <source>
        <dbReference type="PROSITE" id="PS50222"/>
    </source>
</evidence>
<dbReference type="InterPro" id="IPR002048">
    <property type="entry name" value="EF_hand_dom"/>
</dbReference>
<dbReference type="EMBL" id="PKPP01005258">
    <property type="protein sequence ID" value="PWA60799.1"/>
    <property type="molecule type" value="Genomic_DNA"/>
</dbReference>
<evidence type="ECO:0000313" key="6">
    <source>
        <dbReference type="EMBL" id="PWA60799.1"/>
    </source>
</evidence>
<comment type="similarity">
    <text evidence="3 4">Belongs to the calcineurin regulatory subunit family.</text>
</comment>
<name>A0A2U1MHU9_ARTAN</name>
<keyword evidence="2 4" id="KW-0106">Calcium</keyword>
<dbReference type="SMART" id="SM00054">
    <property type="entry name" value="EFh"/>
    <property type="match status" value="1"/>
</dbReference>
<dbReference type="InterPro" id="IPR045198">
    <property type="entry name" value="CNBL1-10"/>
</dbReference>
<dbReference type="PROSITE" id="PS00018">
    <property type="entry name" value="EF_HAND_1"/>
    <property type="match status" value="1"/>
</dbReference>
<dbReference type="AlphaFoldDB" id="A0A2U1MHU9"/>
<dbReference type="Gene3D" id="1.10.238.10">
    <property type="entry name" value="EF-hand"/>
    <property type="match status" value="1"/>
</dbReference>
<protein>
    <recommendedName>
        <fullName evidence="4">Calcineurin B-like protein</fullName>
    </recommendedName>
</protein>
<feature type="domain" description="EF-hand" evidence="5">
    <location>
        <begin position="267"/>
        <end position="302"/>
    </location>
</feature>
<dbReference type="Pfam" id="PF13499">
    <property type="entry name" value="EF-hand_7"/>
    <property type="match status" value="1"/>
</dbReference>
<evidence type="ECO:0000256" key="1">
    <source>
        <dbReference type="ARBA" id="ARBA00022737"/>
    </source>
</evidence>
<dbReference type="STRING" id="35608.A0A2U1MHU9"/>
<gene>
    <name evidence="6" type="ORF">CTI12_AA380100</name>
</gene>
<evidence type="ECO:0000256" key="2">
    <source>
        <dbReference type="ARBA" id="ARBA00022837"/>
    </source>
</evidence>
<keyword evidence="4" id="KW-0472">Membrane</keyword>
<sequence length="334" mass="38377">MKDRKRLRKALLSWRNSKKNDTPYTLISIYIESYASAETSKALRAPRERMHVSHLDMSPSIDVAVSTILASIIGYWIEFIAINGVKIKVREQERSEVWEGKHKLVIKKMDYRGTRIEFIAINGVKIKVTEKERSEVWEGKHKLVIKNMDYRGTRKSTAWCLATFPSKESEGSVPKDNCSKNGTQLTLSQGNENEELGLFIYYSFCECEESVPKDNCASNSCNLLTHLSTTMQAIFAFRLYDLRQAGYIEQAEVTVLTESEMNLSDDLLDVIIDKTFADADADGDGKICKEEWKEFALRYPSLLKNTTLILTLWTSPQHFQVVFFTRWSRIHITT</sequence>
<evidence type="ECO:0000256" key="4">
    <source>
        <dbReference type="RuleBase" id="RU369080"/>
    </source>
</evidence>
<keyword evidence="1 4" id="KW-0677">Repeat</keyword>
<dbReference type="PROSITE" id="PS50222">
    <property type="entry name" value="EF_HAND_2"/>
    <property type="match status" value="1"/>
</dbReference>
<dbReference type="GO" id="GO:0019900">
    <property type="term" value="F:kinase binding"/>
    <property type="evidence" value="ECO:0007669"/>
    <property type="project" value="UniProtKB-UniRule"/>
</dbReference>
<organism evidence="6 7">
    <name type="scientific">Artemisia annua</name>
    <name type="common">Sweet wormwood</name>
    <dbReference type="NCBI Taxonomy" id="35608"/>
    <lineage>
        <taxon>Eukaryota</taxon>
        <taxon>Viridiplantae</taxon>
        <taxon>Streptophyta</taxon>
        <taxon>Embryophyta</taxon>
        <taxon>Tracheophyta</taxon>
        <taxon>Spermatophyta</taxon>
        <taxon>Magnoliopsida</taxon>
        <taxon>eudicotyledons</taxon>
        <taxon>Gunneridae</taxon>
        <taxon>Pentapetalae</taxon>
        <taxon>asterids</taxon>
        <taxon>campanulids</taxon>
        <taxon>Asterales</taxon>
        <taxon>Asteraceae</taxon>
        <taxon>Asteroideae</taxon>
        <taxon>Anthemideae</taxon>
        <taxon>Artemisiinae</taxon>
        <taxon>Artemisia</taxon>
    </lineage>
</organism>
<reference evidence="6 7" key="1">
    <citation type="journal article" date="2018" name="Mol. Plant">
        <title>The genome of Artemisia annua provides insight into the evolution of Asteraceae family and artemisinin biosynthesis.</title>
        <authorList>
            <person name="Shen Q."/>
            <person name="Zhang L."/>
            <person name="Liao Z."/>
            <person name="Wang S."/>
            <person name="Yan T."/>
            <person name="Shi P."/>
            <person name="Liu M."/>
            <person name="Fu X."/>
            <person name="Pan Q."/>
            <person name="Wang Y."/>
            <person name="Lv Z."/>
            <person name="Lu X."/>
            <person name="Zhang F."/>
            <person name="Jiang W."/>
            <person name="Ma Y."/>
            <person name="Chen M."/>
            <person name="Hao X."/>
            <person name="Li L."/>
            <person name="Tang Y."/>
            <person name="Lv G."/>
            <person name="Zhou Y."/>
            <person name="Sun X."/>
            <person name="Brodelius P.E."/>
            <person name="Rose J.K.C."/>
            <person name="Tang K."/>
        </authorList>
    </citation>
    <scope>NUCLEOTIDE SEQUENCE [LARGE SCALE GENOMIC DNA]</scope>
    <source>
        <strain evidence="7">cv. Huhao1</strain>
        <tissue evidence="6">Leaf</tissue>
    </source>
</reference>
<dbReference type="PANTHER" id="PTHR23056">
    <property type="entry name" value="CALCINEURIN B"/>
    <property type="match status" value="1"/>
</dbReference>
<dbReference type="OrthoDB" id="191686at2759"/>
<dbReference type="SUPFAM" id="SSF47473">
    <property type="entry name" value="EF-hand"/>
    <property type="match status" value="1"/>
</dbReference>
<keyword evidence="7" id="KW-1185">Reference proteome</keyword>
<comment type="subunit">
    <text evidence="4">Homodimer. Interacts with CIPK.</text>
</comment>
<evidence type="ECO:0000313" key="7">
    <source>
        <dbReference type="Proteomes" id="UP000245207"/>
    </source>
</evidence>